<dbReference type="GeneID" id="17308992"/>
<dbReference type="GeneID" id="17288911"/>
<dbReference type="EnsemblProtists" id="EKX32178">
    <property type="protein sequence ID" value="EKX32178"/>
    <property type="gene ID" value="GUITHDRAFT_156399"/>
</dbReference>
<dbReference type="EnsemblProtists" id="EKX52076">
    <property type="protein sequence ID" value="EKX52076"/>
    <property type="gene ID" value="GUITHDRAFT_150670"/>
</dbReference>
<reference evidence="4" key="2">
    <citation type="submission" date="2012-11" db="EMBL/GenBank/DDBJ databases">
        <authorList>
            <person name="Kuo A."/>
            <person name="Curtis B.A."/>
            <person name="Tanifuji G."/>
            <person name="Burki F."/>
            <person name="Gruber A."/>
            <person name="Irimia M."/>
            <person name="Maruyama S."/>
            <person name="Arias M.C."/>
            <person name="Ball S.G."/>
            <person name="Gile G.H."/>
            <person name="Hirakawa Y."/>
            <person name="Hopkins J.F."/>
            <person name="Rensing S.A."/>
            <person name="Schmutz J."/>
            <person name="Symeonidi A."/>
            <person name="Elias M."/>
            <person name="Eveleigh R.J."/>
            <person name="Herman E.K."/>
            <person name="Klute M.J."/>
            <person name="Nakayama T."/>
            <person name="Obornik M."/>
            <person name="Reyes-Prieto A."/>
            <person name="Armbrust E.V."/>
            <person name="Aves S.J."/>
            <person name="Beiko R.G."/>
            <person name="Coutinho P."/>
            <person name="Dacks J.B."/>
            <person name="Durnford D.G."/>
            <person name="Fast N.M."/>
            <person name="Green B.R."/>
            <person name="Grisdale C."/>
            <person name="Hempe F."/>
            <person name="Henrissat B."/>
            <person name="Hoppner M.P."/>
            <person name="Ishida K.-I."/>
            <person name="Kim E."/>
            <person name="Koreny L."/>
            <person name="Kroth P.G."/>
            <person name="Liu Y."/>
            <person name="Malik S.-B."/>
            <person name="Maier U.G."/>
            <person name="McRose D."/>
            <person name="Mock T."/>
            <person name="Neilson J.A."/>
            <person name="Onodera N.T."/>
            <person name="Poole A.M."/>
            <person name="Pritham E.J."/>
            <person name="Richards T.A."/>
            <person name="Rocap G."/>
            <person name="Roy S.W."/>
            <person name="Sarai C."/>
            <person name="Schaack S."/>
            <person name="Shirato S."/>
            <person name="Slamovits C.H."/>
            <person name="Spencer D.F."/>
            <person name="Suzuki S."/>
            <person name="Worden A.Z."/>
            <person name="Zauner S."/>
            <person name="Barry K."/>
            <person name="Bell C."/>
            <person name="Bharti A.K."/>
            <person name="Crow J.A."/>
            <person name="Grimwood J."/>
            <person name="Kramer R."/>
            <person name="Lindquist E."/>
            <person name="Lucas S."/>
            <person name="Salamov A."/>
            <person name="McFadden G.I."/>
            <person name="Lane C.E."/>
            <person name="Keeling P.J."/>
            <person name="Gray M.W."/>
            <person name="Grigoriev I.V."/>
            <person name="Archibald J.M."/>
        </authorList>
    </citation>
    <scope>NUCLEOTIDE SEQUENCE</scope>
    <source>
        <strain evidence="4">CCMP2712</strain>
    </source>
</reference>
<dbReference type="EMBL" id="JH993206">
    <property type="protein sequence ID" value="EKX32178.1"/>
    <property type="molecule type" value="Genomic_DNA"/>
</dbReference>
<accession>L1I7E9</accession>
<evidence type="ECO:0000313" key="1">
    <source>
        <dbReference type="EMBL" id="EKX32178.1"/>
    </source>
</evidence>
<dbReference type="EMBL" id="JH992973">
    <property type="protein sequence ID" value="EKX52076.1"/>
    <property type="molecule type" value="Genomic_DNA"/>
</dbReference>
<dbReference type="RefSeq" id="XP_005819158.1">
    <property type="nucleotide sequence ID" value="XM_005819101.1"/>
</dbReference>
<dbReference type="KEGG" id="gtt:GUITHDRAFT_150670"/>
<protein>
    <submittedName>
        <fullName evidence="1 3">Uncharacterized protein</fullName>
    </submittedName>
</protein>
<reference evidence="3" key="3">
    <citation type="submission" date="2015-06" db="UniProtKB">
        <authorList>
            <consortium name="EnsemblProtists"/>
        </authorList>
    </citation>
    <scope>IDENTIFICATION</scope>
</reference>
<sequence length="161" mass="18808">MQEWDLLSSMLKCQEIEKIENLNFEIGLTVPVRLRNLMLNIIDLVGDPTLMQSFYFHSLLVGHIGQQFYDRLVQYGIPLGLLNISNVENRHRHFGRPSYLQVQPEVNAFVSKKRRREGEHEPLMESRQAAWSYYALASLSMVSWFNLERKAKQLQVVLNST</sequence>
<evidence type="ECO:0000313" key="3">
    <source>
        <dbReference type="EnsemblProtists" id="EKX32178"/>
    </source>
</evidence>
<name>L1I7E9_GUITC</name>
<dbReference type="Proteomes" id="UP000011087">
    <property type="component" value="Unassembled WGS sequence"/>
</dbReference>
<reference evidence="1 4" key="1">
    <citation type="journal article" date="2012" name="Nature">
        <title>Algal genomes reveal evolutionary mosaicism and the fate of nucleomorphs.</title>
        <authorList>
            <consortium name="DOE Joint Genome Institute"/>
            <person name="Curtis B.A."/>
            <person name="Tanifuji G."/>
            <person name="Burki F."/>
            <person name="Gruber A."/>
            <person name="Irimia M."/>
            <person name="Maruyama S."/>
            <person name="Arias M.C."/>
            <person name="Ball S.G."/>
            <person name="Gile G.H."/>
            <person name="Hirakawa Y."/>
            <person name="Hopkins J.F."/>
            <person name="Kuo A."/>
            <person name="Rensing S.A."/>
            <person name="Schmutz J."/>
            <person name="Symeonidi A."/>
            <person name="Elias M."/>
            <person name="Eveleigh R.J."/>
            <person name="Herman E.K."/>
            <person name="Klute M.J."/>
            <person name="Nakayama T."/>
            <person name="Obornik M."/>
            <person name="Reyes-Prieto A."/>
            <person name="Armbrust E.V."/>
            <person name="Aves S.J."/>
            <person name="Beiko R.G."/>
            <person name="Coutinho P."/>
            <person name="Dacks J.B."/>
            <person name="Durnford D.G."/>
            <person name="Fast N.M."/>
            <person name="Green B.R."/>
            <person name="Grisdale C.J."/>
            <person name="Hempel F."/>
            <person name="Henrissat B."/>
            <person name="Hoppner M.P."/>
            <person name="Ishida K."/>
            <person name="Kim E."/>
            <person name="Koreny L."/>
            <person name="Kroth P.G."/>
            <person name="Liu Y."/>
            <person name="Malik S.B."/>
            <person name="Maier U.G."/>
            <person name="McRose D."/>
            <person name="Mock T."/>
            <person name="Neilson J.A."/>
            <person name="Onodera N.T."/>
            <person name="Poole A.M."/>
            <person name="Pritham E.J."/>
            <person name="Richards T.A."/>
            <person name="Rocap G."/>
            <person name="Roy S.W."/>
            <person name="Sarai C."/>
            <person name="Schaack S."/>
            <person name="Shirato S."/>
            <person name="Slamovits C.H."/>
            <person name="Spencer D.F."/>
            <person name="Suzuki S."/>
            <person name="Worden A.Z."/>
            <person name="Zauner S."/>
            <person name="Barry K."/>
            <person name="Bell C."/>
            <person name="Bharti A.K."/>
            <person name="Crow J.A."/>
            <person name="Grimwood J."/>
            <person name="Kramer R."/>
            <person name="Lindquist E."/>
            <person name="Lucas S."/>
            <person name="Salamov A."/>
            <person name="McFadden G.I."/>
            <person name="Lane C.E."/>
            <person name="Keeling P.J."/>
            <person name="Gray M.W."/>
            <person name="Grigoriev I.V."/>
            <person name="Archibald J.M."/>
        </authorList>
    </citation>
    <scope>NUCLEOTIDE SEQUENCE</scope>
    <source>
        <strain evidence="1 4">CCMP2712</strain>
    </source>
</reference>
<proteinExistence type="predicted"/>
<dbReference type="HOGENOM" id="CLU_1646947_0_0_1"/>
<evidence type="ECO:0000313" key="2">
    <source>
        <dbReference type="EMBL" id="EKX52076.1"/>
    </source>
</evidence>
<dbReference type="PaxDb" id="55529-EKX32178"/>
<dbReference type="RefSeq" id="XP_005839056.1">
    <property type="nucleotide sequence ID" value="XM_005838999.1"/>
</dbReference>
<keyword evidence="4" id="KW-1185">Reference proteome</keyword>
<organism evidence="1">
    <name type="scientific">Guillardia theta (strain CCMP2712)</name>
    <name type="common">Cryptophyte</name>
    <dbReference type="NCBI Taxonomy" id="905079"/>
    <lineage>
        <taxon>Eukaryota</taxon>
        <taxon>Cryptophyceae</taxon>
        <taxon>Pyrenomonadales</taxon>
        <taxon>Geminigeraceae</taxon>
        <taxon>Guillardia</taxon>
    </lineage>
</organism>
<gene>
    <name evidence="2" type="ORF">GUITHDRAFT_150670</name>
    <name evidence="1" type="ORF">GUITHDRAFT_156399</name>
</gene>
<evidence type="ECO:0000313" key="4">
    <source>
        <dbReference type="Proteomes" id="UP000011087"/>
    </source>
</evidence>
<dbReference type="KEGG" id="gtt:GUITHDRAFT_156399"/>
<dbReference type="AlphaFoldDB" id="L1I7E9"/>